<sequence length="102" mass="11136">MAVHIKFDELYHAAETGIWMAPVLISEGGFRQSLAFSLVPKDGDQTIVKVASIGNPRPTWGVKRALWHLANLTMQHHPAFTVYTSTVGSFSGPKTEEAGQLS</sequence>
<organism evidence="1 2">
    <name type="scientific">Eiseniibacteriota bacterium</name>
    <dbReference type="NCBI Taxonomy" id="2212470"/>
    <lineage>
        <taxon>Bacteria</taxon>
        <taxon>Candidatus Eiseniibacteriota</taxon>
    </lineage>
</organism>
<comment type="caution">
    <text evidence="1">The sequence shown here is derived from an EMBL/GenBank/DDBJ whole genome shotgun (WGS) entry which is preliminary data.</text>
</comment>
<evidence type="ECO:0000313" key="1">
    <source>
        <dbReference type="EMBL" id="NNF05228.1"/>
    </source>
</evidence>
<dbReference type="EMBL" id="JABDJR010000016">
    <property type="protein sequence ID" value="NNF05228.1"/>
    <property type="molecule type" value="Genomic_DNA"/>
</dbReference>
<reference evidence="1 2" key="1">
    <citation type="submission" date="2020-03" db="EMBL/GenBank/DDBJ databases">
        <title>Metabolic flexibility allows generalist bacteria to become dominant in a frequently disturbed ecosystem.</title>
        <authorList>
            <person name="Chen Y.-J."/>
            <person name="Leung P.M."/>
            <person name="Bay S.K."/>
            <person name="Hugenholtz P."/>
            <person name="Kessler A.J."/>
            <person name="Shelley G."/>
            <person name="Waite D.W."/>
            <person name="Cook P.L."/>
            <person name="Greening C."/>
        </authorList>
    </citation>
    <scope>NUCLEOTIDE SEQUENCE [LARGE SCALE GENOMIC DNA]</scope>
    <source>
        <strain evidence="1">SS_bin_28</strain>
    </source>
</reference>
<proteinExistence type="predicted"/>
<dbReference type="Proteomes" id="UP000547674">
    <property type="component" value="Unassembled WGS sequence"/>
</dbReference>
<accession>A0A7Y2H119</accession>
<evidence type="ECO:0000313" key="2">
    <source>
        <dbReference type="Proteomes" id="UP000547674"/>
    </source>
</evidence>
<name>A0A7Y2H119_UNCEI</name>
<protein>
    <submittedName>
        <fullName evidence="1">Uncharacterized protein</fullName>
    </submittedName>
</protein>
<gene>
    <name evidence="1" type="ORF">HKN21_00575</name>
</gene>
<dbReference type="AlphaFoldDB" id="A0A7Y2H119"/>